<accession>A0A9Q0YT99</accession>
<comment type="caution">
    <text evidence="8">The sequence shown here is derived from an EMBL/GenBank/DDBJ whole genome shotgun (WGS) entry which is preliminary data.</text>
</comment>
<dbReference type="InterPro" id="IPR023214">
    <property type="entry name" value="HAD_sf"/>
</dbReference>
<dbReference type="GO" id="GO:0008253">
    <property type="term" value="F:5'-nucleotidase activity"/>
    <property type="evidence" value="ECO:0007669"/>
    <property type="project" value="TreeGrafter"/>
</dbReference>
<evidence type="ECO:0000256" key="1">
    <source>
        <dbReference type="ARBA" id="ARBA00009589"/>
    </source>
</evidence>
<reference evidence="8" key="1">
    <citation type="submission" date="2021-10" db="EMBL/GenBank/DDBJ databases">
        <title>Tropical sea cucumber genome reveals ecological adaptation and Cuvierian tubules defense mechanism.</title>
        <authorList>
            <person name="Chen T."/>
        </authorList>
    </citation>
    <scope>NUCLEOTIDE SEQUENCE</scope>
    <source>
        <strain evidence="8">Nanhai2018</strain>
        <tissue evidence="8">Muscle</tissue>
    </source>
</reference>
<dbReference type="OrthoDB" id="6503940at2759"/>
<evidence type="ECO:0000256" key="6">
    <source>
        <dbReference type="ARBA" id="ARBA00069357"/>
    </source>
</evidence>
<keyword evidence="3" id="KW-0378">Hydrolase</keyword>
<sequence length="455" mass="52419">MAQMDSVAPLLSFADYDAIGVDLDHTLCKYKLDNLFPHIYESVSEILVDEFDYDKELLEPFYSQRDDCFKGLVFDWRKGNVLKFAEDGKILRACHGTELLSAKDVKEIYPEGCEYFDQLMETLDQSEDYRYFENFFDMPLLVLCSRIIDILDRKAGKRIGTYSFLPDVLRVCGRVWDRDNFAADKEKFFPGLKKNPDKFLQPCSDKVRSWLKKMKAEGKIVFLLTSSHVDFSRFLLTNILGSDWQDYFNICVTYARKPGFFSKSPSERPFFTLVDDKEVEPVTHLKSGECYSQGNVDVFHKYLEEMTGKAEPKIMYFGDSLRSDTFPTSKFAHWTSVLILEEMEAEGLGEEYVNQQNGDEGPASKKQKYEGPSGTEKEFVTSQKWGSFFTDQPEDSSHRMNTMWGYFIRTYASIAVPQLDYIAGLPLDYKFPTFESDDTGLAGFYPCPPACLTKK</sequence>
<dbReference type="Gene3D" id="3.40.50.1000">
    <property type="entry name" value="HAD superfamily/HAD-like"/>
    <property type="match status" value="1"/>
</dbReference>
<proteinExistence type="inferred from homology"/>
<keyword evidence="4" id="KW-0460">Magnesium</keyword>
<dbReference type="FunFam" id="3.40.50.1000:FF:000086">
    <property type="entry name" value="LD24878p"/>
    <property type="match status" value="1"/>
</dbReference>
<dbReference type="PANTHER" id="PTHR12103">
    <property type="entry name" value="5'-NUCLEOTIDASE DOMAIN-CONTAINING"/>
    <property type="match status" value="1"/>
</dbReference>
<name>A0A9Q0YT99_HOLLE</name>
<evidence type="ECO:0000313" key="8">
    <source>
        <dbReference type="EMBL" id="KAJ8026669.1"/>
    </source>
</evidence>
<dbReference type="Proteomes" id="UP001152320">
    <property type="component" value="Chromosome 16"/>
</dbReference>
<dbReference type="SUPFAM" id="SSF56784">
    <property type="entry name" value="HAD-like"/>
    <property type="match status" value="1"/>
</dbReference>
<evidence type="ECO:0000256" key="4">
    <source>
        <dbReference type="ARBA" id="ARBA00022842"/>
    </source>
</evidence>
<protein>
    <recommendedName>
        <fullName evidence="6">5'-nucleotidase domain-containing protein 1</fullName>
    </recommendedName>
</protein>
<dbReference type="Pfam" id="PF05761">
    <property type="entry name" value="5_nucleotid"/>
    <property type="match status" value="1"/>
</dbReference>
<dbReference type="EMBL" id="JAIZAY010000016">
    <property type="protein sequence ID" value="KAJ8026669.1"/>
    <property type="molecule type" value="Genomic_DNA"/>
</dbReference>
<evidence type="ECO:0000256" key="2">
    <source>
        <dbReference type="ARBA" id="ARBA00022723"/>
    </source>
</evidence>
<evidence type="ECO:0000313" key="9">
    <source>
        <dbReference type="Proteomes" id="UP001152320"/>
    </source>
</evidence>
<dbReference type="InterPro" id="IPR008380">
    <property type="entry name" value="HAD-SF_hydro_IG_5-nucl"/>
</dbReference>
<gene>
    <name evidence="8" type="ORF">HOLleu_31574</name>
</gene>
<keyword evidence="5" id="KW-0007">Acetylation</keyword>
<dbReference type="PANTHER" id="PTHR12103:SF38">
    <property type="entry name" value="5'-NUCLEOTIDASE DOMAIN-CONTAINING PROTEIN 1"/>
    <property type="match status" value="1"/>
</dbReference>
<keyword evidence="2" id="KW-0479">Metal-binding</keyword>
<evidence type="ECO:0000256" key="3">
    <source>
        <dbReference type="ARBA" id="ARBA00022801"/>
    </source>
</evidence>
<comment type="similarity">
    <text evidence="1">Belongs to the 5'(3')-deoxyribonucleotidase family.</text>
</comment>
<dbReference type="InterPro" id="IPR036412">
    <property type="entry name" value="HAD-like_sf"/>
</dbReference>
<dbReference type="GO" id="GO:0046872">
    <property type="term" value="F:metal ion binding"/>
    <property type="evidence" value="ECO:0007669"/>
    <property type="project" value="UniProtKB-KW"/>
</dbReference>
<evidence type="ECO:0000256" key="5">
    <source>
        <dbReference type="ARBA" id="ARBA00022990"/>
    </source>
</evidence>
<evidence type="ECO:0000256" key="7">
    <source>
        <dbReference type="SAM" id="MobiDB-lite"/>
    </source>
</evidence>
<dbReference type="AlphaFoldDB" id="A0A9Q0YT99"/>
<keyword evidence="9" id="KW-1185">Reference proteome</keyword>
<feature type="region of interest" description="Disordered" evidence="7">
    <location>
        <begin position="353"/>
        <end position="374"/>
    </location>
</feature>
<organism evidence="8 9">
    <name type="scientific">Holothuria leucospilota</name>
    <name type="common">Black long sea cucumber</name>
    <name type="synonym">Mertensiothuria leucospilota</name>
    <dbReference type="NCBI Taxonomy" id="206669"/>
    <lineage>
        <taxon>Eukaryota</taxon>
        <taxon>Metazoa</taxon>
        <taxon>Echinodermata</taxon>
        <taxon>Eleutherozoa</taxon>
        <taxon>Echinozoa</taxon>
        <taxon>Holothuroidea</taxon>
        <taxon>Aspidochirotacea</taxon>
        <taxon>Aspidochirotida</taxon>
        <taxon>Holothuriidae</taxon>
        <taxon>Holothuria</taxon>
    </lineage>
</organism>